<name>A0AAQ4DGH5_AMBAM</name>
<accession>A0AAQ4DGH5</accession>
<sequence>MTDLHGLHAGYPGSAAAMIPPGPGYPAGPAFRAPFGYPPMAAYPLPSATALGYYRPPGAFLGGSTGSWSNVNSAAEDGKETDDDKSQRHSTLDCRRIKRSQSCMHDPMMHPGEDPLLTFELELVT</sequence>
<dbReference type="AlphaFoldDB" id="A0AAQ4DGH5"/>
<proteinExistence type="predicted"/>
<feature type="compositionally biased region" description="Basic and acidic residues" evidence="1">
    <location>
        <begin position="76"/>
        <end position="92"/>
    </location>
</feature>
<reference evidence="2 3" key="1">
    <citation type="journal article" date="2023" name="Arcadia Sci">
        <title>De novo assembly of a long-read Amblyomma americanum tick genome.</title>
        <authorList>
            <person name="Chou S."/>
            <person name="Poskanzer K.E."/>
            <person name="Rollins M."/>
            <person name="Thuy-Boun P.S."/>
        </authorList>
    </citation>
    <scope>NUCLEOTIDE SEQUENCE [LARGE SCALE GENOMIC DNA]</scope>
    <source>
        <strain evidence="2">F_SG_1</strain>
        <tissue evidence="2">Salivary glands</tissue>
    </source>
</reference>
<protein>
    <submittedName>
        <fullName evidence="2">Uncharacterized protein</fullName>
    </submittedName>
</protein>
<keyword evidence="3" id="KW-1185">Reference proteome</keyword>
<evidence type="ECO:0000313" key="2">
    <source>
        <dbReference type="EMBL" id="KAK8761565.1"/>
    </source>
</evidence>
<evidence type="ECO:0000313" key="3">
    <source>
        <dbReference type="Proteomes" id="UP001321473"/>
    </source>
</evidence>
<organism evidence="2 3">
    <name type="scientific">Amblyomma americanum</name>
    <name type="common">Lone star tick</name>
    <dbReference type="NCBI Taxonomy" id="6943"/>
    <lineage>
        <taxon>Eukaryota</taxon>
        <taxon>Metazoa</taxon>
        <taxon>Ecdysozoa</taxon>
        <taxon>Arthropoda</taxon>
        <taxon>Chelicerata</taxon>
        <taxon>Arachnida</taxon>
        <taxon>Acari</taxon>
        <taxon>Parasitiformes</taxon>
        <taxon>Ixodida</taxon>
        <taxon>Ixodoidea</taxon>
        <taxon>Ixodidae</taxon>
        <taxon>Amblyomminae</taxon>
        <taxon>Amblyomma</taxon>
    </lineage>
</organism>
<dbReference type="EMBL" id="JARKHS020030986">
    <property type="protein sequence ID" value="KAK8761565.1"/>
    <property type="molecule type" value="Genomic_DNA"/>
</dbReference>
<gene>
    <name evidence="2" type="ORF">V5799_027167</name>
</gene>
<evidence type="ECO:0000256" key="1">
    <source>
        <dbReference type="SAM" id="MobiDB-lite"/>
    </source>
</evidence>
<feature type="region of interest" description="Disordered" evidence="1">
    <location>
        <begin position="65"/>
        <end position="92"/>
    </location>
</feature>
<comment type="caution">
    <text evidence="2">The sequence shown here is derived from an EMBL/GenBank/DDBJ whole genome shotgun (WGS) entry which is preliminary data.</text>
</comment>
<dbReference type="Proteomes" id="UP001321473">
    <property type="component" value="Unassembled WGS sequence"/>
</dbReference>